<feature type="compositionally biased region" description="Pro residues" evidence="6">
    <location>
        <begin position="734"/>
        <end position="751"/>
    </location>
</feature>
<feature type="domain" description="AP2/ERF" evidence="7">
    <location>
        <begin position="876"/>
        <end position="932"/>
    </location>
</feature>
<feature type="compositionally biased region" description="Low complexity" evidence="6">
    <location>
        <begin position="676"/>
        <end position="700"/>
    </location>
</feature>
<dbReference type="Gene3D" id="3.30.730.10">
    <property type="entry name" value="AP2/ERF domain"/>
    <property type="match status" value="1"/>
</dbReference>
<feature type="compositionally biased region" description="Low complexity" evidence="6">
    <location>
        <begin position="779"/>
        <end position="798"/>
    </location>
</feature>
<dbReference type="InterPro" id="IPR001471">
    <property type="entry name" value="AP2/ERF_dom"/>
</dbReference>
<dbReference type="EMBL" id="HBGK01052687">
    <property type="protein sequence ID" value="CAD9311992.1"/>
    <property type="molecule type" value="Transcribed_RNA"/>
</dbReference>
<evidence type="ECO:0000313" key="8">
    <source>
        <dbReference type="EMBL" id="CAD9311992.1"/>
    </source>
</evidence>
<feature type="compositionally biased region" description="Low complexity" evidence="6">
    <location>
        <begin position="91"/>
        <end position="100"/>
    </location>
</feature>
<dbReference type="InterPro" id="IPR016177">
    <property type="entry name" value="DNA-bd_dom_sf"/>
</dbReference>
<dbReference type="AlphaFoldDB" id="A0A7S1VUZ6"/>
<feature type="compositionally biased region" description="Pro residues" evidence="6">
    <location>
        <begin position="701"/>
        <end position="712"/>
    </location>
</feature>
<feature type="region of interest" description="Disordered" evidence="6">
    <location>
        <begin position="188"/>
        <end position="261"/>
    </location>
</feature>
<evidence type="ECO:0000256" key="2">
    <source>
        <dbReference type="ARBA" id="ARBA00023015"/>
    </source>
</evidence>
<sequence length="965" mass="102395">MATMMTAAASRNPISPAVADAGSSVATTRSSSKTPAPSSAFATPDRADDDKLTGGTHPMGDKPMHATVTPPDADSKMPGKQVRFNPDKHPSSSVTSTPSSKGLVSRRGGRNGGSPRNAIARTPAPLDPPARQQHPAVLEYKTFRSPSRKFSSSESDTIPSLCSSNSNLHDAPTPTAGTVKQVKKFIIGGTGAERPKSIKVDTSKVDTTSPLASHDPQEKKNALKKRSTTPPPSRGDGMLDKMRKTPTRSPTGGFQSLPSLQDAKLSSPCGIFLSPHLPSPSAYASIAANPSFDNKSSRFEEEKSPKSQERARSVATPTDFSEDFGKAHKTSPSFDASHVLSWLQSPTANGLFSPGGLASIVNTPRGSGGPRTPRTPTVSTSFFFQDVASLPAGAELSDGKRVSSMICISPLASSKRRNRDSRQSTPSINYREVFASPRYNDKKQAPRGMPLLDSPSKGTRSRSAAARSAESLDAVMAERELMEDEDLSVLLQLASRTNTPRARDAKRSGSSASGGQEDPTVFRSPRARHKHRNRESSLPGLQLPIIGGSDQGKSRKLSKKTQNASDTHPEDFNPPQLGIRSSSSGGSRDLYAIRGEEKPDKPKSSGGVGRLDDAVKSSDASREDGSSSKRASVNKSKKKKTPHPVYPHYPHEVPYYNMPGHMSMPPGGSMRVVVGAPPSVSRSKKSSSSSSPARPGSPSRSRPPYPMAPPGPDGSYGAPMPYPPHPHYPHMPMGVPPPYGHYPPHMPPPRHMPMYAAQHPPPPPTTSSSSIKTGKKAKSSSTKSSTASKPASSSSTASNAKRPMVAVSNSKVTTTQPAAKKPKKSSPPKTSSSKNKKKSPVLTDPADRQKAAENIQAVNAASGGKNDKAAALAAAILRGVTMRPSGKWQAQLYYAGKSRYIGVFDTREKAALAYEIAREKLKSDNKSPADQSSQSLKATENAVNAARKAAFEGVNEKDPRLNPGN</sequence>
<feature type="region of interest" description="Disordered" evidence="6">
    <location>
        <begin position="495"/>
        <end position="649"/>
    </location>
</feature>
<feature type="compositionally biased region" description="Polar residues" evidence="6">
    <location>
        <begin position="24"/>
        <end position="41"/>
    </location>
</feature>
<dbReference type="GO" id="GO:0003700">
    <property type="term" value="F:DNA-binding transcription factor activity"/>
    <property type="evidence" value="ECO:0007669"/>
    <property type="project" value="InterPro"/>
</dbReference>
<name>A0A7S1VUZ6_9STRA</name>
<evidence type="ECO:0000256" key="1">
    <source>
        <dbReference type="ARBA" id="ARBA00004123"/>
    </source>
</evidence>
<feature type="compositionally biased region" description="Polar residues" evidence="6">
    <location>
        <begin position="928"/>
        <end position="942"/>
    </location>
</feature>
<keyword evidence="4" id="KW-0804">Transcription</keyword>
<keyword evidence="3" id="KW-0238">DNA-binding</keyword>
<evidence type="ECO:0000256" key="6">
    <source>
        <dbReference type="SAM" id="MobiDB-lite"/>
    </source>
</evidence>
<feature type="region of interest" description="Disordered" evidence="6">
    <location>
        <begin position="667"/>
        <end position="851"/>
    </location>
</feature>
<feature type="compositionally biased region" description="Polar residues" evidence="6">
    <location>
        <begin position="247"/>
        <end position="259"/>
    </location>
</feature>
<gene>
    <name evidence="8" type="ORF">GOCE00092_LOCUS27730</name>
</gene>
<feature type="compositionally biased region" description="Basic and acidic residues" evidence="6">
    <location>
        <begin position="610"/>
        <end position="627"/>
    </location>
</feature>
<feature type="compositionally biased region" description="Basic and acidic residues" evidence="6">
    <location>
        <begin position="954"/>
        <end position="965"/>
    </location>
</feature>
<feature type="compositionally biased region" description="Low complexity" evidence="6">
    <location>
        <begin position="143"/>
        <end position="155"/>
    </location>
</feature>
<accession>A0A7S1VUZ6</accession>
<dbReference type="InterPro" id="IPR036955">
    <property type="entry name" value="AP2/ERF_dom_sf"/>
</dbReference>
<feature type="region of interest" description="Disordered" evidence="6">
    <location>
        <begin position="920"/>
        <end position="965"/>
    </location>
</feature>
<proteinExistence type="predicted"/>
<comment type="subcellular location">
    <subcellularLocation>
        <location evidence="1">Nucleus</location>
    </subcellularLocation>
</comment>
<feature type="compositionally biased region" description="Basic and acidic residues" evidence="6">
    <location>
        <begin position="295"/>
        <end position="312"/>
    </location>
</feature>
<evidence type="ECO:0000256" key="3">
    <source>
        <dbReference type="ARBA" id="ARBA00023125"/>
    </source>
</evidence>
<feature type="compositionally biased region" description="Basic and acidic residues" evidence="6">
    <location>
        <begin position="193"/>
        <end position="204"/>
    </location>
</feature>
<feature type="compositionally biased region" description="Basic and acidic residues" evidence="6">
    <location>
        <begin position="594"/>
        <end position="603"/>
    </location>
</feature>
<dbReference type="PROSITE" id="PS51032">
    <property type="entry name" value="AP2_ERF"/>
    <property type="match status" value="1"/>
</dbReference>
<dbReference type="SUPFAM" id="SSF54171">
    <property type="entry name" value="DNA-binding domain"/>
    <property type="match status" value="1"/>
</dbReference>
<feature type="region of interest" description="Disordered" evidence="6">
    <location>
        <begin position="283"/>
        <end position="328"/>
    </location>
</feature>
<feature type="compositionally biased region" description="Polar residues" evidence="6">
    <location>
        <begin position="807"/>
        <end position="817"/>
    </location>
</feature>
<protein>
    <recommendedName>
        <fullName evidence="7">AP2/ERF domain-containing protein</fullName>
    </recommendedName>
</protein>
<keyword evidence="5" id="KW-0539">Nucleus</keyword>
<evidence type="ECO:0000256" key="5">
    <source>
        <dbReference type="ARBA" id="ARBA00023242"/>
    </source>
</evidence>
<reference evidence="8" key="1">
    <citation type="submission" date="2021-01" db="EMBL/GenBank/DDBJ databases">
        <authorList>
            <person name="Corre E."/>
            <person name="Pelletier E."/>
            <person name="Niang G."/>
            <person name="Scheremetjew M."/>
            <person name="Finn R."/>
            <person name="Kale V."/>
            <person name="Holt S."/>
            <person name="Cochrane G."/>
            <person name="Meng A."/>
            <person name="Brown T."/>
            <person name="Cohen L."/>
        </authorList>
    </citation>
    <scope>NUCLEOTIDE SEQUENCE</scope>
    <source>
        <strain evidence="8">CCMP 410</strain>
    </source>
</reference>
<feature type="region of interest" description="Disordered" evidence="6">
    <location>
        <begin position="1"/>
        <end position="175"/>
    </location>
</feature>
<dbReference type="GO" id="GO:0003677">
    <property type="term" value="F:DNA binding"/>
    <property type="evidence" value="ECO:0007669"/>
    <property type="project" value="UniProtKB-KW"/>
</dbReference>
<dbReference type="GO" id="GO:0005634">
    <property type="term" value="C:nucleus"/>
    <property type="evidence" value="ECO:0007669"/>
    <property type="project" value="UniProtKB-SubCell"/>
</dbReference>
<evidence type="ECO:0000259" key="7">
    <source>
        <dbReference type="PROSITE" id="PS51032"/>
    </source>
</evidence>
<dbReference type="SMART" id="SM00380">
    <property type="entry name" value="AP2"/>
    <property type="match status" value="1"/>
</dbReference>
<feature type="compositionally biased region" description="Polar residues" evidence="6">
    <location>
        <begin position="156"/>
        <end position="168"/>
    </location>
</feature>
<organism evidence="8">
    <name type="scientific">Grammatophora oceanica</name>
    <dbReference type="NCBI Taxonomy" id="210454"/>
    <lineage>
        <taxon>Eukaryota</taxon>
        <taxon>Sar</taxon>
        <taxon>Stramenopiles</taxon>
        <taxon>Ochrophyta</taxon>
        <taxon>Bacillariophyta</taxon>
        <taxon>Fragilariophyceae</taxon>
        <taxon>Fragilariophycidae</taxon>
        <taxon>Rhabdonematales</taxon>
        <taxon>Grammatophoraceae</taxon>
        <taxon>Grammatophora</taxon>
    </lineage>
</organism>
<keyword evidence="2" id="KW-0805">Transcription regulation</keyword>
<evidence type="ECO:0000256" key="4">
    <source>
        <dbReference type="ARBA" id="ARBA00023163"/>
    </source>
</evidence>
<feature type="region of interest" description="Disordered" evidence="6">
    <location>
        <begin position="413"/>
        <end position="471"/>
    </location>
</feature>